<sequence>MNNKGQTLILKFMIGIAIIVVVLALAPLMSEMNVSLRDASNMDCDNVAISNFDKLGCLSADASLFLIVGVGLLIGFAIFATRRIRLK</sequence>
<name>A0A0F9RCI5_9ZZZZ</name>
<dbReference type="EMBL" id="LAZR01003759">
    <property type="protein sequence ID" value="KKN14978.1"/>
    <property type="molecule type" value="Genomic_DNA"/>
</dbReference>
<protein>
    <submittedName>
        <fullName evidence="2">Uncharacterized protein</fullName>
    </submittedName>
</protein>
<evidence type="ECO:0000256" key="1">
    <source>
        <dbReference type="SAM" id="Phobius"/>
    </source>
</evidence>
<proteinExistence type="predicted"/>
<feature type="transmembrane region" description="Helical" evidence="1">
    <location>
        <begin position="12"/>
        <end position="30"/>
    </location>
</feature>
<keyword evidence="1" id="KW-0472">Membrane</keyword>
<organism evidence="2">
    <name type="scientific">marine sediment metagenome</name>
    <dbReference type="NCBI Taxonomy" id="412755"/>
    <lineage>
        <taxon>unclassified sequences</taxon>
        <taxon>metagenomes</taxon>
        <taxon>ecological metagenomes</taxon>
    </lineage>
</organism>
<feature type="transmembrane region" description="Helical" evidence="1">
    <location>
        <begin position="62"/>
        <end position="81"/>
    </location>
</feature>
<gene>
    <name evidence="2" type="ORF">LCGC14_0990580</name>
</gene>
<keyword evidence="1" id="KW-1133">Transmembrane helix</keyword>
<reference evidence="2" key="1">
    <citation type="journal article" date="2015" name="Nature">
        <title>Complex archaea that bridge the gap between prokaryotes and eukaryotes.</title>
        <authorList>
            <person name="Spang A."/>
            <person name="Saw J.H."/>
            <person name="Jorgensen S.L."/>
            <person name="Zaremba-Niedzwiedzka K."/>
            <person name="Martijn J."/>
            <person name="Lind A.E."/>
            <person name="van Eijk R."/>
            <person name="Schleper C."/>
            <person name="Guy L."/>
            <person name="Ettema T.J."/>
        </authorList>
    </citation>
    <scope>NUCLEOTIDE SEQUENCE</scope>
</reference>
<evidence type="ECO:0000313" key="2">
    <source>
        <dbReference type="EMBL" id="KKN14978.1"/>
    </source>
</evidence>
<keyword evidence="1" id="KW-0812">Transmembrane</keyword>
<comment type="caution">
    <text evidence="2">The sequence shown here is derived from an EMBL/GenBank/DDBJ whole genome shotgun (WGS) entry which is preliminary data.</text>
</comment>
<dbReference type="AlphaFoldDB" id="A0A0F9RCI5"/>
<accession>A0A0F9RCI5</accession>